<dbReference type="CDD" id="cd04186">
    <property type="entry name" value="GT_2_like_c"/>
    <property type="match status" value="1"/>
</dbReference>
<dbReference type="PANTHER" id="PTHR43179:SF7">
    <property type="entry name" value="RHAMNOSYLTRANSFERASE WBBL"/>
    <property type="match status" value="1"/>
</dbReference>
<keyword evidence="1" id="KW-0472">Membrane</keyword>
<evidence type="ECO:0000259" key="2">
    <source>
        <dbReference type="Pfam" id="PF00535"/>
    </source>
</evidence>
<dbReference type="GO" id="GO:0016740">
    <property type="term" value="F:transferase activity"/>
    <property type="evidence" value="ECO:0007669"/>
    <property type="project" value="UniProtKB-KW"/>
</dbReference>
<proteinExistence type="predicted"/>
<name>A0A5B8UKT3_9BACT</name>
<protein>
    <submittedName>
        <fullName evidence="3">Glycosyltransferase</fullName>
    </submittedName>
</protein>
<reference evidence="3 4" key="1">
    <citation type="journal article" date="2015" name="Int. J. Syst. Evol. Microbiol.">
        <title>Flavisolibacter ginsenosidimutans sp. nov., with ginsenoside-converting activity isolated from soil used for cultivating ginseng.</title>
        <authorList>
            <person name="Zhao Y."/>
            <person name="Liu Q."/>
            <person name="Kang M.S."/>
            <person name="Jin F."/>
            <person name="Yu H."/>
            <person name="Im W.T."/>
        </authorList>
    </citation>
    <scope>NUCLEOTIDE SEQUENCE [LARGE SCALE GENOMIC DNA]</scope>
    <source>
        <strain evidence="3 4">Gsoil 636</strain>
    </source>
</reference>
<feature type="transmembrane region" description="Helical" evidence="1">
    <location>
        <begin position="401"/>
        <end position="420"/>
    </location>
</feature>
<dbReference type="Gene3D" id="3.90.550.10">
    <property type="entry name" value="Spore Coat Polysaccharide Biosynthesis Protein SpsA, Chain A"/>
    <property type="match status" value="1"/>
</dbReference>
<feature type="transmembrane region" description="Helical" evidence="1">
    <location>
        <begin position="456"/>
        <end position="474"/>
    </location>
</feature>
<dbReference type="PANTHER" id="PTHR43179">
    <property type="entry name" value="RHAMNOSYLTRANSFERASE WBBL"/>
    <property type="match status" value="1"/>
</dbReference>
<dbReference type="SUPFAM" id="SSF53448">
    <property type="entry name" value="Nucleotide-diphospho-sugar transferases"/>
    <property type="match status" value="1"/>
</dbReference>
<dbReference type="OrthoDB" id="9771846at2"/>
<accession>A0A5B8UKT3</accession>
<dbReference type="Pfam" id="PF00535">
    <property type="entry name" value="Glycos_transf_2"/>
    <property type="match status" value="1"/>
</dbReference>
<evidence type="ECO:0000256" key="1">
    <source>
        <dbReference type="SAM" id="Phobius"/>
    </source>
</evidence>
<feature type="transmembrane region" description="Helical" evidence="1">
    <location>
        <begin position="362"/>
        <end position="381"/>
    </location>
</feature>
<dbReference type="AlphaFoldDB" id="A0A5B8UKT3"/>
<keyword evidence="3" id="KW-0808">Transferase</keyword>
<organism evidence="3 4">
    <name type="scientific">Flavisolibacter ginsenosidimutans</name>
    <dbReference type="NCBI Taxonomy" id="661481"/>
    <lineage>
        <taxon>Bacteria</taxon>
        <taxon>Pseudomonadati</taxon>
        <taxon>Bacteroidota</taxon>
        <taxon>Chitinophagia</taxon>
        <taxon>Chitinophagales</taxon>
        <taxon>Chitinophagaceae</taxon>
        <taxon>Flavisolibacter</taxon>
    </lineage>
</organism>
<dbReference type="Proteomes" id="UP000321204">
    <property type="component" value="Chromosome"/>
</dbReference>
<dbReference type="InterPro" id="IPR029044">
    <property type="entry name" value="Nucleotide-diphossugar_trans"/>
</dbReference>
<keyword evidence="1" id="KW-0812">Transmembrane</keyword>
<feature type="transmembrane region" description="Helical" evidence="1">
    <location>
        <begin position="621"/>
        <end position="641"/>
    </location>
</feature>
<keyword evidence="4" id="KW-1185">Reference proteome</keyword>
<dbReference type="InterPro" id="IPR001173">
    <property type="entry name" value="Glyco_trans_2-like"/>
</dbReference>
<gene>
    <name evidence="3" type="ORF">FSB75_15810</name>
</gene>
<keyword evidence="1" id="KW-1133">Transmembrane helix</keyword>
<sequence length="725" mass="81518">MLTPSLLLILKSRSLNLVISSAAALSALRRVFLNIRKSKCWSLAVVRLCGCFLRSTSNHQRSTFFAEVSLRLPAYNSLPLTLSVIIVNYNVKYFLEQCLYSVSKASVETETEVIVVDNHSTDDSLCYLRPKFPQVKFIRNETNSGFGKACNRGLQEATGKYVLFLNPDTIVAEDSFSTCVRFFESHFDCGALGVKMIDGSGCFLKESKRAFPSPLTSLFKLSGLAHLFPTSKIFARYHLGYLDKENNHEVDVLAGAFLMTKKEVLQTVGAFDEDFFMYGEDVDLSYRIQKAGYKNYYLAETSIVHFKGESTKRGSLNYVLMFYRAMSVFVKKHYGGARASVFHFSIRMAIWLRAFVSAFVKLIKWVGIPAIDAVIILFSFLAVKEAWVRYVRTDIVYPDKLLLVSFPLFTLLFLIAAYYAGLYDRFYKRRSVARSTVVATVTLLTVYALLPEQYRFSRGIVVFGAITAFLFISFERWLLAKAAVLPQPLDASSRPHIVIAASKAEYNRVENFLGEKGFGNRIIGRIGINGSQTSAIAHLNNIENTAEALNAKELVFCAGTLSYKEIIALTERLRTKLKFRYHAAGSSSIVGSDTSTESGEILSAETDFALALPSNRRLKRLVDVLASLLFLLIFPVQFFLVKKPMKFFANCVAVLFGVKTWVGYSNAEPSLPFVRKSVLAPNGKKEVVVSFSDNNLYLLNYWYARNYEPSLDIKTIFSHYKDLGG</sequence>
<feature type="domain" description="Glycosyltransferase 2-like" evidence="2">
    <location>
        <begin position="83"/>
        <end position="227"/>
    </location>
</feature>
<dbReference type="KEGG" id="fgg:FSB75_15810"/>
<dbReference type="EMBL" id="CP042433">
    <property type="protein sequence ID" value="QEC57301.1"/>
    <property type="molecule type" value="Genomic_DNA"/>
</dbReference>
<evidence type="ECO:0000313" key="3">
    <source>
        <dbReference type="EMBL" id="QEC57301.1"/>
    </source>
</evidence>
<feature type="transmembrane region" description="Helical" evidence="1">
    <location>
        <begin position="432"/>
        <end position="450"/>
    </location>
</feature>
<evidence type="ECO:0000313" key="4">
    <source>
        <dbReference type="Proteomes" id="UP000321204"/>
    </source>
</evidence>